<keyword evidence="4" id="KW-1185">Reference proteome</keyword>
<name>A0A4R6B5W3_9RHOB</name>
<sequence length="112" mass="12048">MAHCAGMSAEDIVARHYEGLGCKLRESRWRGQGGEIDLIFADGDAAVFVEVKKSASFTSAAARLGPRQVMRLWQAAEEYLGSVGGSSLTECRFDVALVDDLGRVDVIENALA</sequence>
<dbReference type="InterPro" id="IPR003509">
    <property type="entry name" value="UPF0102_YraN-like"/>
</dbReference>
<evidence type="ECO:0000256" key="1">
    <source>
        <dbReference type="ARBA" id="ARBA00006738"/>
    </source>
</evidence>
<dbReference type="HAMAP" id="MF_00048">
    <property type="entry name" value="UPF0102"/>
    <property type="match status" value="1"/>
</dbReference>
<dbReference type="EMBL" id="SMZO01000001">
    <property type="protein sequence ID" value="TDL91505.1"/>
    <property type="molecule type" value="Genomic_DNA"/>
</dbReference>
<dbReference type="OrthoDB" id="9812968at2"/>
<dbReference type="InterPro" id="IPR011856">
    <property type="entry name" value="tRNA_endonuc-like_dom_sf"/>
</dbReference>
<dbReference type="SUPFAM" id="SSF52980">
    <property type="entry name" value="Restriction endonuclease-like"/>
    <property type="match status" value="1"/>
</dbReference>
<dbReference type="AlphaFoldDB" id="A0A4R6B5W3"/>
<evidence type="ECO:0000313" key="3">
    <source>
        <dbReference type="EMBL" id="TDL91505.1"/>
    </source>
</evidence>
<dbReference type="Proteomes" id="UP000294562">
    <property type="component" value="Unassembled WGS sequence"/>
</dbReference>
<dbReference type="Pfam" id="PF02021">
    <property type="entry name" value="UPF0102"/>
    <property type="match status" value="1"/>
</dbReference>
<comment type="caution">
    <text evidence="3">The sequence shown here is derived from an EMBL/GenBank/DDBJ whole genome shotgun (WGS) entry which is preliminary data.</text>
</comment>
<dbReference type="PANTHER" id="PTHR34039">
    <property type="entry name" value="UPF0102 PROTEIN YRAN"/>
    <property type="match status" value="1"/>
</dbReference>
<evidence type="ECO:0000313" key="4">
    <source>
        <dbReference type="Proteomes" id="UP000294562"/>
    </source>
</evidence>
<organism evidence="3 4">
    <name type="scientific">Meridianimarinicoccus aquatilis</name>
    <dbReference type="NCBI Taxonomy" id="2552766"/>
    <lineage>
        <taxon>Bacteria</taxon>
        <taxon>Pseudomonadati</taxon>
        <taxon>Pseudomonadota</taxon>
        <taxon>Alphaproteobacteria</taxon>
        <taxon>Rhodobacterales</taxon>
        <taxon>Paracoccaceae</taxon>
        <taxon>Meridianimarinicoccus</taxon>
    </lineage>
</organism>
<gene>
    <name evidence="3" type="ORF">E2L05_00600</name>
</gene>
<accession>A0A4R6B5W3</accession>
<reference evidence="3 4" key="1">
    <citation type="submission" date="2019-03" db="EMBL/GenBank/DDBJ databases">
        <title>Rhodobacteraceae bacterium SM1902, a new member of the family Rhodobacteraceae isolated from Yantai.</title>
        <authorList>
            <person name="Sun Y."/>
        </authorList>
    </citation>
    <scope>NUCLEOTIDE SEQUENCE [LARGE SCALE GENOMIC DNA]</scope>
    <source>
        <strain evidence="3 4">SM1902</strain>
    </source>
</reference>
<dbReference type="InterPro" id="IPR011335">
    <property type="entry name" value="Restrct_endonuc-II-like"/>
</dbReference>
<proteinExistence type="inferred from homology"/>
<evidence type="ECO:0000256" key="2">
    <source>
        <dbReference type="HAMAP-Rule" id="MF_00048"/>
    </source>
</evidence>
<protein>
    <recommendedName>
        <fullName evidence="2">UPF0102 protein E2L05_00600</fullName>
    </recommendedName>
</protein>
<dbReference type="Gene3D" id="3.40.1350.10">
    <property type="match status" value="1"/>
</dbReference>
<dbReference type="GO" id="GO:0003676">
    <property type="term" value="F:nucleic acid binding"/>
    <property type="evidence" value="ECO:0007669"/>
    <property type="project" value="InterPro"/>
</dbReference>
<comment type="similarity">
    <text evidence="1 2">Belongs to the UPF0102 family.</text>
</comment>
<dbReference type="PANTHER" id="PTHR34039:SF1">
    <property type="entry name" value="UPF0102 PROTEIN YRAN"/>
    <property type="match status" value="1"/>
</dbReference>